<dbReference type="Proteomes" id="UP000663828">
    <property type="component" value="Unassembled WGS sequence"/>
</dbReference>
<proteinExistence type="predicted"/>
<dbReference type="EMBL" id="CAJNOR010009982">
    <property type="protein sequence ID" value="CAF1650047.1"/>
    <property type="molecule type" value="Genomic_DNA"/>
</dbReference>
<dbReference type="AlphaFoldDB" id="A0A816EI98"/>
<reference evidence="3" key="1">
    <citation type="submission" date="2021-02" db="EMBL/GenBank/DDBJ databases">
        <authorList>
            <person name="Nowell W R."/>
        </authorList>
    </citation>
    <scope>NUCLEOTIDE SEQUENCE</scope>
</reference>
<feature type="non-terminal residue" evidence="3">
    <location>
        <position position="242"/>
    </location>
</feature>
<gene>
    <name evidence="3" type="ORF">XAT740_LOCUS54798</name>
</gene>
<evidence type="ECO:0000313" key="4">
    <source>
        <dbReference type="Proteomes" id="UP000663828"/>
    </source>
</evidence>
<keyword evidence="2" id="KW-0732">Signal</keyword>
<protein>
    <submittedName>
        <fullName evidence="3">Uncharacterized protein</fullName>
    </submittedName>
</protein>
<feature type="chain" id="PRO_5032658886" evidence="2">
    <location>
        <begin position="26"/>
        <end position="242"/>
    </location>
</feature>
<feature type="compositionally biased region" description="Polar residues" evidence="1">
    <location>
        <begin position="45"/>
        <end position="54"/>
    </location>
</feature>
<feature type="signal peptide" evidence="2">
    <location>
        <begin position="1"/>
        <end position="25"/>
    </location>
</feature>
<feature type="region of interest" description="Disordered" evidence="1">
    <location>
        <begin position="26"/>
        <end position="59"/>
    </location>
</feature>
<evidence type="ECO:0000256" key="2">
    <source>
        <dbReference type="SAM" id="SignalP"/>
    </source>
</evidence>
<name>A0A816EI98_ADIRI</name>
<keyword evidence="4" id="KW-1185">Reference proteome</keyword>
<evidence type="ECO:0000313" key="3">
    <source>
        <dbReference type="EMBL" id="CAF1650047.1"/>
    </source>
</evidence>
<comment type="caution">
    <text evidence="3">The sequence shown here is derived from an EMBL/GenBank/DDBJ whole genome shotgun (WGS) entry which is preliminary data.</text>
</comment>
<organism evidence="3 4">
    <name type="scientific">Adineta ricciae</name>
    <name type="common">Rotifer</name>
    <dbReference type="NCBI Taxonomy" id="249248"/>
    <lineage>
        <taxon>Eukaryota</taxon>
        <taxon>Metazoa</taxon>
        <taxon>Spiralia</taxon>
        <taxon>Gnathifera</taxon>
        <taxon>Rotifera</taxon>
        <taxon>Eurotatoria</taxon>
        <taxon>Bdelloidea</taxon>
        <taxon>Adinetida</taxon>
        <taxon>Adinetidae</taxon>
        <taxon>Adineta</taxon>
    </lineage>
</organism>
<accession>A0A816EI98</accession>
<sequence length="242" mass="27616">MFLYRIFCCFIIVFLSAYLIGQVESGDSSRSNIRPIQPLTFPGSDRQQQQSRPGNSLYPALRPIIPRRSYTNTISSYPLNQPAPWTHDLVPPNPSFRRSQPLTPILPKRPHDDTGYTSSFSQPLQWPALTRSVPHTPGLASQNLRYPSSYSIGAQERINLPPNKRGRTSPETAQADLYDNLASSYRNLDETWRGRKGNLEVNHVPPDAAYKNTPYEHIRYRDKPTLMMLYDDHRKASSTISE</sequence>
<evidence type="ECO:0000256" key="1">
    <source>
        <dbReference type="SAM" id="MobiDB-lite"/>
    </source>
</evidence>